<name>A0A834L7D2_RHOSS</name>
<keyword evidence="6" id="KW-0677">Repeat</keyword>
<keyword evidence="14" id="KW-1185">Reference proteome</keyword>
<dbReference type="OrthoDB" id="747253at2759"/>
<feature type="repeat" description="PPR" evidence="10">
    <location>
        <begin position="391"/>
        <end position="425"/>
    </location>
</feature>
<evidence type="ECO:0000256" key="8">
    <source>
        <dbReference type="ARBA" id="ARBA00022989"/>
    </source>
</evidence>
<dbReference type="Pfam" id="PF04756">
    <property type="entry name" value="OST3_OST6"/>
    <property type="match status" value="1"/>
</dbReference>
<evidence type="ECO:0000256" key="11">
    <source>
        <dbReference type="SAM" id="MobiDB-lite"/>
    </source>
</evidence>
<dbReference type="Pfam" id="PF01535">
    <property type="entry name" value="PPR"/>
    <property type="match status" value="1"/>
</dbReference>
<dbReference type="GO" id="GO:0008250">
    <property type="term" value="C:oligosaccharyltransferase complex"/>
    <property type="evidence" value="ECO:0007669"/>
    <property type="project" value="TreeGrafter"/>
</dbReference>
<organism evidence="13 14">
    <name type="scientific">Rhododendron simsii</name>
    <name type="common">Sims's rhododendron</name>
    <dbReference type="NCBI Taxonomy" id="118357"/>
    <lineage>
        <taxon>Eukaryota</taxon>
        <taxon>Viridiplantae</taxon>
        <taxon>Streptophyta</taxon>
        <taxon>Embryophyta</taxon>
        <taxon>Tracheophyta</taxon>
        <taxon>Spermatophyta</taxon>
        <taxon>Magnoliopsida</taxon>
        <taxon>eudicotyledons</taxon>
        <taxon>Gunneridae</taxon>
        <taxon>Pentapetalae</taxon>
        <taxon>asterids</taxon>
        <taxon>Ericales</taxon>
        <taxon>Ericaceae</taxon>
        <taxon>Ericoideae</taxon>
        <taxon>Rhodoreae</taxon>
        <taxon>Rhododendron</taxon>
    </lineage>
</organism>
<feature type="repeat" description="PPR" evidence="10">
    <location>
        <begin position="249"/>
        <end position="283"/>
    </location>
</feature>
<dbReference type="EMBL" id="WJXA01000013">
    <property type="protein sequence ID" value="KAF7120852.1"/>
    <property type="molecule type" value="Genomic_DNA"/>
</dbReference>
<sequence>MPLHKPHHLFKSFSTPTPTPKSHSINWRSQIKQSQLVSQVSSILLQRHNWAPLLRTLNLSSTKLTPSLFLPILHKTKTNPQVSLSFFNWAKSNLGFEPDLKTLVKLARILIGSGLALESKPVLDTLIQAYPPSRIVVSTIRDCRGTDSQSPVLGSVLECYCKKGVFLKALEVYKEAIGYGCDIPIRSYNALLDALHLENEIRLAWCFYGNMLRNGVLPDTYTWSTIARILCKDGKFERIVRILDMGEDNSVIYNLVIDCYSKRGNFRVAFDMLNEMSIKKLNPGFSTYCSILDGACKYEDSKVVEMTMGSMVDKGFLPKLPLSDCDNTIQKVSDLGKTYAMDMFYKRACAGGCELRGSSYRCMLRVFSKEGRVKEAIGVYREMLEREIEVNENCYNALVKVLCKEDPSQEISGLLKDIIGRGFNPCALDLSTFVTSQCAKGRWREVEELLNAILEQGFLPNSSCCSSLVEHYCRRQQVDSAIALHNKVVKVNGILDIPAYGILLDGLIKERRVEEESRLGVTHVSELHDKSELRLKPLKSEFSLLASSFIQNNPNPDKPHLFFCDLEFRESQKSFALFAVNSLPHIRLVPSTALDLKADSIQMEAGDFSRLAESMAEFVESKTQLTVGPIHRPPVVSKKQVIAMVAGLLVLMPFVIKRVVAGETLLHDPNLWLAGAVFIYFFSVSGAMHNIIRHMPMFMMDRDDPSKLVFFYQGSGMQLGAEGFAVGFLYTVVGLLLAFVTHVLVRVRDVKVQRVVMIFTLVVSFWAVKKVVFLDNWKTGYGIHMYWPSSWQ</sequence>
<dbReference type="PANTHER" id="PTHR12692">
    <property type="entry name" value="DOLICHYL-DIPHOSPHOOLIGOSACCHARIDE--PROTEIN GLYCOSYLTRANSFERASE-RELATED"/>
    <property type="match status" value="1"/>
</dbReference>
<protein>
    <submittedName>
        <fullName evidence="13">Uncharacterized protein</fullName>
    </submittedName>
</protein>
<comment type="caution">
    <text evidence="13">The sequence shown here is derived from an EMBL/GenBank/DDBJ whole genome shotgun (WGS) entry which is preliminary data.</text>
</comment>
<keyword evidence="5" id="KW-0732">Signal</keyword>
<evidence type="ECO:0000256" key="10">
    <source>
        <dbReference type="PROSITE-ProRule" id="PRU00708"/>
    </source>
</evidence>
<gene>
    <name evidence="13" type="ORF">RHSIM_Rhsim13G0157400</name>
</gene>
<evidence type="ECO:0000256" key="6">
    <source>
        <dbReference type="ARBA" id="ARBA00022737"/>
    </source>
</evidence>
<dbReference type="Gene3D" id="1.25.40.10">
    <property type="entry name" value="Tetratricopeptide repeat domain"/>
    <property type="match status" value="4"/>
</dbReference>
<evidence type="ECO:0000256" key="2">
    <source>
        <dbReference type="ARBA" id="ARBA00004477"/>
    </source>
</evidence>
<feature type="compositionally biased region" description="Basic residues" evidence="11">
    <location>
        <begin position="1"/>
        <end position="10"/>
    </location>
</feature>
<feature type="transmembrane region" description="Helical" evidence="12">
    <location>
        <begin position="752"/>
        <end position="768"/>
    </location>
</feature>
<dbReference type="InterPro" id="IPR011990">
    <property type="entry name" value="TPR-like_helical_dom_sf"/>
</dbReference>
<evidence type="ECO:0000256" key="7">
    <source>
        <dbReference type="ARBA" id="ARBA00022824"/>
    </source>
</evidence>
<dbReference type="AlphaFoldDB" id="A0A834L7D2"/>
<dbReference type="NCBIfam" id="TIGR00756">
    <property type="entry name" value="PPR"/>
    <property type="match status" value="4"/>
</dbReference>
<dbReference type="GO" id="GO:0018279">
    <property type="term" value="P:protein N-linked glycosylation via asparagine"/>
    <property type="evidence" value="ECO:0007669"/>
    <property type="project" value="TreeGrafter"/>
</dbReference>
<dbReference type="Gene3D" id="3.40.30.10">
    <property type="entry name" value="Glutaredoxin"/>
    <property type="match status" value="1"/>
</dbReference>
<feature type="transmembrane region" description="Helical" evidence="12">
    <location>
        <begin position="672"/>
        <end position="692"/>
    </location>
</feature>
<feature type="repeat" description="PPR" evidence="10">
    <location>
        <begin position="356"/>
        <end position="390"/>
    </location>
</feature>
<dbReference type="PANTHER" id="PTHR12692:SF0">
    <property type="entry name" value="GH11935P"/>
    <property type="match status" value="1"/>
</dbReference>
<feature type="transmembrane region" description="Helical" evidence="12">
    <location>
        <begin position="641"/>
        <end position="660"/>
    </location>
</feature>
<dbReference type="InterPro" id="IPR002885">
    <property type="entry name" value="PPR_rpt"/>
</dbReference>
<comment type="subcellular location">
    <subcellularLocation>
        <location evidence="2">Endoplasmic reticulum membrane</location>
        <topology evidence="2">Multi-pass membrane protein</topology>
    </subcellularLocation>
</comment>
<evidence type="ECO:0000256" key="1">
    <source>
        <dbReference type="ARBA" id="ARBA00002791"/>
    </source>
</evidence>
<proteinExistence type="inferred from homology"/>
<evidence type="ECO:0000256" key="12">
    <source>
        <dbReference type="SAM" id="Phobius"/>
    </source>
</evidence>
<evidence type="ECO:0000256" key="4">
    <source>
        <dbReference type="ARBA" id="ARBA00022692"/>
    </source>
</evidence>
<dbReference type="Proteomes" id="UP000626092">
    <property type="component" value="Unassembled WGS sequence"/>
</dbReference>
<accession>A0A834L7D2</accession>
<keyword evidence="9 12" id="KW-0472">Membrane</keyword>
<feature type="repeat" description="PPR" evidence="10">
    <location>
        <begin position="184"/>
        <end position="218"/>
    </location>
</feature>
<evidence type="ECO:0000313" key="14">
    <source>
        <dbReference type="Proteomes" id="UP000626092"/>
    </source>
</evidence>
<evidence type="ECO:0000256" key="9">
    <source>
        <dbReference type="ARBA" id="ARBA00023136"/>
    </source>
</evidence>
<comment type="function">
    <text evidence="1">Subunit of the oligosaccharyl transferase (OST) complex that catalyzes the initial transfer of a defined glycan (Glc(3)Man(9)GlcNAc(2) in eukaryotes) from the lipid carrier dolichol-pyrophosphate to an asparagine residue within an Asn-X-Ser/Thr consensus motif in nascent polypeptide chains, the first step in protein N-glycosylation. N-glycosylation occurs cotranslationally and the complex associates with the Sec61 complex at the channel-forming translocon complex that mediates protein translocation across the endoplasmic reticulum (ER). All subunits are required for a maximal enzyme activity.</text>
</comment>
<dbReference type="InterPro" id="IPR021149">
    <property type="entry name" value="OligosaccharylTrfase_OST3/OST6"/>
</dbReference>
<comment type="similarity">
    <text evidence="3">Belongs to the OST3/OST6 family.</text>
</comment>
<evidence type="ECO:0000256" key="5">
    <source>
        <dbReference type="ARBA" id="ARBA00022729"/>
    </source>
</evidence>
<keyword evidence="8 12" id="KW-1133">Transmembrane helix</keyword>
<dbReference type="PROSITE" id="PS51375">
    <property type="entry name" value="PPR"/>
    <property type="match status" value="4"/>
</dbReference>
<evidence type="ECO:0000313" key="13">
    <source>
        <dbReference type="EMBL" id="KAF7120852.1"/>
    </source>
</evidence>
<feature type="compositionally biased region" description="Polar residues" evidence="11">
    <location>
        <begin position="12"/>
        <end position="22"/>
    </location>
</feature>
<feature type="transmembrane region" description="Helical" evidence="12">
    <location>
        <begin position="724"/>
        <end position="745"/>
    </location>
</feature>
<keyword evidence="4 12" id="KW-0812">Transmembrane</keyword>
<feature type="region of interest" description="Disordered" evidence="11">
    <location>
        <begin position="1"/>
        <end position="22"/>
    </location>
</feature>
<keyword evidence="7" id="KW-0256">Endoplasmic reticulum</keyword>
<dbReference type="Pfam" id="PF13041">
    <property type="entry name" value="PPR_2"/>
    <property type="match status" value="3"/>
</dbReference>
<reference evidence="13" key="1">
    <citation type="submission" date="2019-11" db="EMBL/GenBank/DDBJ databases">
        <authorList>
            <person name="Liu Y."/>
            <person name="Hou J."/>
            <person name="Li T.-Q."/>
            <person name="Guan C.-H."/>
            <person name="Wu X."/>
            <person name="Wu H.-Z."/>
            <person name="Ling F."/>
            <person name="Zhang R."/>
            <person name="Shi X.-G."/>
            <person name="Ren J.-P."/>
            <person name="Chen E.-F."/>
            <person name="Sun J.-M."/>
        </authorList>
    </citation>
    <scope>NUCLEOTIDE SEQUENCE</scope>
    <source>
        <strain evidence="13">Adult_tree_wgs_1</strain>
        <tissue evidence="13">Leaves</tissue>
    </source>
</reference>
<evidence type="ECO:0000256" key="3">
    <source>
        <dbReference type="ARBA" id="ARBA00009561"/>
    </source>
</evidence>